<sequence length="44" mass="5235">MRFRRHEFSRMPSEIFIYPSAAPRAADIHQPTPHPLAVYRKENI</sequence>
<accession>D0W174</accession>
<protein>
    <submittedName>
        <fullName evidence="1">Uncharacterized protein</fullName>
    </submittedName>
</protein>
<evidence type="ECO:0000313" key="2">
    <source>
        <dbReference type="Proteomes" id="UP000003294"/>
    </source>
</evidence>
<name>D0W174_NEICI</name>
<dbReference type="EMBL" id="ACDY02000002">
    <property type="protein sequence ID" value="EEZ72462.1"/>
    <property type="molecule type" value="Genomic_DNA"/>
</dbReference>
<reference evidence="1 2" key="1">
    <citation type="submission" date="2009-10" db="EMBL/GenBank/DDBJ databases">
        <authorList>
            <person name="Weinstock G."/>
            <person name="Sodergren E."/>
            <person name="Clifton S."/>
            <person name="Fulton L."/>
            <person name="Fulton B."/>
            <person name="Courtney L."/>
            <person name="Fronick C."/>
            <person name="Harrison M."/>
            <person name="Strong C."/>
            <person name="Farmer C."/>
            <person name="Delahaunty K."/>
            <person name="Markovic C."/>
            <person name="Hall O."/>
            <person name="Minx P."/>
            <person name="Tomlinson C."/>
            <person name="Mitreva M."/>
            <person name="Nelson J."/>
            <person name="Hou S."/>
            <person name="Wollam A."/>
            <person name="Pepin K.H."/>
            <person name="Johnson M."/>
            <person name="Bhonagiri V."/>
            <person name="Nash W.E."/>
            <person name="Warren W."/>
            <person name="Chinwalla A."/>
            <person name="Mardis E.R."/>
            <person name="Wilson R.K."/>
        </authorList>
    </citation>
    <scope>NUCLEOTIDE SEQUENCE [LARGE SCALE GENOMIC DNA]</scope>
    <source>
        <strain evidence="1 2">ATCC 14685</strain>
    </source>
</reference>
<proteinExistence type="predicted"/>
<evidence type="ECO:0000313" key="1">
    <source>
        <dbReference type="EMBL" id="EEZ72462.1"/>
    </source>
</evidence>
<dbReference type="AlphaFoldDB" id="D0W174"/>
<comment type="caution">
    <text evidence="1">The sequence shown here is derived from an EMBL/GenBank/DDBJ whole genome shotgun (WGS) entry which is preliminary data.</text>
</comment>
<organism evidence="1 2">
    <name type="scientific">Neisseria cinerea ATCC 14685</name>
    <dbReference type="NCBI Taxonomy" id="546262"/>
    <lineage>
        <taxon>Bacteria</taxon>
        <taxon>Pseudomonadati</taxon>
        <taxon>Pseudomonadota</taxon>
        <taxon>Betaproteobacteria</taxon>
        <taxon>Neisseriales</taxon>
        <taxon>Neisseriaceae</taxon>
        <taxon>Neisseria</taxon>
    </lineage>
</organism>
<dbReference type="Proteomes" id="UP000003294">
    <property type="component" value="Unassembled WGS sequence"/>
</dbReference>
<gene>
    <name evidence="1" type="ORF">NEICINOT_03393</name>
</gene>
<dbReference type="STRING" id="546262.NEICINOT_03393"/>